<evidence type="ECO:0000256" key="3">
    <source>
        <dbReference type="ARBA" id="ARBA00022475"/>
    </source>
</evidence>
<evidence type="ECO:0000256" key="6">
    <source>
        <dbReference type="ARBA" id="ARBA00023136"/>
    </source>
</evidence>
<keyword evidence="6 7" id="KW-0472">Membrane</keyword>
<dbReference type="Pfam" id="PF00528">
    <property type="entry name" value="BPD_transp_1"/>
    <property type="match status" value="1"/>
</dbReference>
<keyword evidence="5 7" id="KW-1133">Transmembrane helix</keyword>
<organism evidence="9 10">
    <name type="scientific">Halomonas binhaiensis</name>
    <dbReference type="NCBI Taxonomy" id="2562282"/>
    <lineage>
        <taxon>Bacteria</taxon>
        <taxon>Pseudomonadati</taxon>
        <taxon>Pseudomonadota</taxon>
        <taxon>Gammaproteobacteria</taxon>
        <taxon>Oceanospirillales</taxon>
        <taxon>Halomonadaceae</taxon>
        <taxon>Halomonas</taxon>
    </lineage>
</organism>
<evidence type="ECO:0000256" key="1">
    <source>
        <dbReference type="ARBA" id="ARBA00004651"/>
    </source>
</evidence>
<dbReference type="KEGG" id="hbh:E4T21_02130"/>
<dbReference type="PANTHER" id="PTHR30043:SF1">
    <property type="entry name" value="ABC TRANSPORT SYSTEM PERMEASE PROTEIN P69"/>
    <property type="match status" value="1"/>
</dbReference>
<dbReference type="CDD" id="cd06261">
    <property type="entry name" value="TM_PBP2"/>
    <property type="match status" value="1"/>
</dbReference>
<sequence>MNSQTSRMDASSPEHIRNKQGYHKQGYQKSSWVTLAVWGLGLAVLAWSWQGAEMQPGLLFSNAGNMATLAGDFFPPAWGNIGHYIELMLVTIQIAIWGTLMAIIVAIPCSLLSSENLVPWWVYQPMRRLMDATRAINELVFAMLFVVAVGLGPFAGTLALFVHTTGVLAKLFSEAVEASDAGPMEGIRVTGAGRIEEIVFGLIPQVLPLWISVSLYRFESNIRSATVLGMVGGGGIGVALWETMRGFQYAETATIMLVIIVAVTALDMVSQQVRKRFI</sequence>
<feature type="transmembrane region" description="Helical" evidence="7">
    <location>
        <begin position="198"/>
        <end position="218"/>
    </location>
</feature>
<protein>
    <submittedName>
        <fullName evidence="9">Phosphonate ABC transporter, permease protein PhnE</fullName>
    </submittedName>
</protein>
<dbReference type="AlphaFoldDB" id="A0A5C1NDE7"/>
<dbReference type="OrthoDB" id="9808005at2"/>
<evidence type="ECO:0000313" key="10">
    <source>
        <dbReference type="Proteomes" id="UP000324285"/>
    </source>
</evidence>
<dbReference type="InterPro" id="IPR035906">
    <property type="entry name" value="MetI-like_sf"/>
</dbReference>
<dbReference type="InterPro" id="IPR005769">
    <property type="entry name" value="PhnE/PtxC"/>
</dbReference>
<keyword evidence="2 7" id="KW-0813">Transport</keyword>
<dbReference type="PANTHER" id="PTHR30043">
    <property type="entry name" value="PHOSPHONATES TRANSPORT SYSTEM PERMEASE PROTEIN"/>
    <property type="match status" value="1"/>
</dbReference>
<comment type="similarity">
    <text evidence="7">Belongs to the binding-protein-dependent transport system permease family.</text>
</comment>
<dbReference type="SUPFAM" id="SSF161098">
    <property type="entry name" value="MetI-like"/>
    <property type="match status" value="1"/>
</dbReference>
<feature type="transmembrane region" description="Helical" evidence="7">
    <location>
        <begin position="247"/>
        <end position="269"/>
    </location>
</feature>
<comment type="subcellular location">
    <subcellularLocation>
        <location evidence="1 7">Cell membrane</location>
        <topology evidence="1 7">Multi-pass membrane protein</topology>
    </subcellularLocation>
</comment>
<dbReference type="NCBIfam" id="TIGR01097">
    <property type="entry name" value="PhnE"/>
    <property type="match status" value="1"/>
</dbReference>
<feature type="transmembrane region" description="Helical" evidence="7">
    <location>
        <begin position="139"/>
        <end position="162"/>
    </location>
</feature>
<dbReference type="GO" id="GO:0005886">
    <property type="term" value="C:plasma membrane"/>
    <property type="evidence" value="ECO:0007669"/>
    <property type="project" value="UniProtKB-SubCell"/>
</dbReference>
<name>A0A5C1NDE7_9GAMM</name>
<dbReference type="Proteomes" id="UP000324285">
    <property type="component" value="Chromosome"/>
</dbReference>
<evidence type="ECO:0000256" key="2">
    <source>
        <dbReference type="ARBA" id="ARBA00022448"/>
    </source>
</evidence>
<evidence type="ECO:0000256" key="5">
    <source>
        <dbReference type="ARBA" id="ARBA00022989"/>
    </source>
</evidence>
<proteinExistence type="inferred from homology"/>
<keyword evidence="4 7" id="KW-0812">Transmembrane</keyword>
<evidence type="ECO:0000256" key="4">
    <source>
        <dbReference type="ARBA" id="ARBA00022692"/>
    </source>
</evidence>
<keyword evidence="10" id="KW-1185">Reference proteome</keyword>
<evidence type="ECO:0000313" key="9">
    <source>
        <dbReference type="EMBL" id="QEM80488.1"/>
    </source>
</evidence>
<accession>A0A5C1NDE7</accession>
<feature type="transmembrane region" description="Helical" evidence="7">
    <location>
        <begin position="94"/>
        <end position="118"/>
    </location>
</feature>
<dbReference type="PROSITE" id="PS50928">
    <property type="entry name" value="ABC_TM1"/>
    <property type="match status" value="1"/>
</dbReference>
<feature type="transmembrane region" description="Helical" evidence="7">
    <location>
        <begin position="32"/>
        <end position="49"/>
    </location>
</feature>
<keyword evidence="3" id="KW-1003">Cell membrane</keyword>
<evidence type="ECO:0000259" key="8">
    <source>
        <dbReference type="PROSITE" id="PS50928"/>
    </source>
</evidence>
<evidence type="ECO:0000256" key="7">
    <source>
        <dbReference type="RuleBase" id="RU363032"/>
    </source>
</evidence>
<dbReference type="EMBL" id="CP038437">
    <property type="protein sequence ID" value="QEM80488.1"/>
    <property type="molecule type" value="Genomic_DNA"/>
</dbReference>
<feature type="transmembrane region" description="Helical" evidence="7">
    <location>
        <begin position="225"/>
        <end position="241"/>
    </location>
</feature>
<feature type="domain" description="ABC transmembrane type-1" evidence="8">
    <location>
        <begin position="88"/>
        <end position="270"/>
    </location>
</feature>
<dbReference type="InterPro" id="IPR000515">
    <property type="entry name" value="MetI-like"/>
</dbReference>
<reference evidence="9" key="1">
    <citation type="submission" date="2021-02" db="EMBL/GenBank/DDBJ databases">
        <title>Strain Y2R2, a novel species of the genus Halomonas.</title>
        <authorList>
            <person name="Huang H."/>
        </authorList>
    </citation>
    <scope>NUCLEOTIDE SEQUENCE</scope>
    <source>
        <strain evidence="9">Y2R2</strain>
    </source>
</reference>
<dbReference type="GO" id="GO:0015416">
    <property type="term" value="F:ABC-type phosphonate transporter activity"/>
    <property type="evidence" value="ECO:0007669"/>
    <property type="project" value="InterPro"/>
</dbReference>
<dbReference type="Gene3D" id="1.10.3720.10">
    <property type="entry name" value="MetI-like"/>
    <property type="match status" value="1"/>
</dbReference>
<gene>
    <name evidence="9" type="primary">phnE</name>
    <name evidence="9" type="ORF">E4T21_02130</name>
</gene>